<dbReference type="RefSeq" id="WP_208344893.1">
    <property type="nucleotide sequence ID" value="NZ_CAWQFN010000551.1"/>
</dbReference>
<dbReference type="Proteomes" id="UP000667802">
    <property type="component" value="Unassembled WGS sequence"/>
</dbReference>
<evidence type="ECO:0000313" key="1">
    <source>
        <dbReference type="EMBL" id="MDR9894276.1"/>
    </source>
</evidence>
<keyword evidence="2" id="KW-1185">Reference proteome</keyword>
<gene>
    <name evidence="1" type="ORF">G7B40_006780</name>
</gene>
<protein>
    <submittedName>
        <fullName evidence="1">Uncharacterized protein</fullName>
    </submittedName>
</protein>
<name>A0AAP5M3X7_9CYAN</name>
<reference evidence="2" key="1">
    <citation type="journal article" date="2021" name="Science">
        <title>Hunting the eagle killer: A cyanobacterial neurotoxin causes vacuolar myelinopathy.</title>
        <authorList>
            <person name="Breinlinger S."/>
            <person name="Phillips T.J."/>
            <person name="Haram B.N."/>
            <person name="Mares J."/>
            <person name="Martinez Yerena J.A."/>
            <person name="Hrouzek P."/>
            <person name="Sobotka R."/>
            <person name="Henderson W.M."/>
            <person name="Schmieder P."/>
            <person name="Williams S.M."/>
            <person name="Lauderdale J.D."/>
            <person name="Wilde H.D."/>
            <person name="Gerrin W."/>
            <person name="Kust A."/>
            <person name="Washington J.W."/>
            <person name="Wagner C."/>
            <person name="Geier B."/>
            <person name="Liebeke M."/>
            <person name="Enke H."/>
            <person name="Niedermeyer T.H.J."/>
            <person name="Wilde S.B."/>
        </authorList>
    </citation>
    <scope>NUCLEOTIDE SEQUENCE [LARGE SCALE GENOMIC DNA]</scope>
    <source>
        <strain evidence="2">Thurmond2011</strain>
    </source>
</reference>
<comment type="caution">
    <text evidence="1">The sequence shown here is derived from an EMBL/GenBank/DDBJ whole genome shotgun (WGS) entry which is preliminary data.</text>
</comment>
<evidence type="ECO:0000313" key="2">
    <source>
        <dbReference type="Proteomes" id="UP000667802"/>
    </source>
</evidence>
<dbReference type="AlphaFoldDB" id="A0AAP5M3X7"/>
<organism evidence="1 2">
    <name type="scientific">Aetokthonos hydrillicola Thurmond2011</name>
    <dbReference type="NCBI Taxonomy" id="2712845"/>
    <lineage>
        <taxon>Bacteria</taxon>
        <taxon>Bacillati</taxon>
        <taxon>Cyanobacteriota</taxon>
        <taxon>Cyanophyceae</taxon>
        <taxon>Nostocales</taxon>
        <taxon>Hapalosiphonaceae</taxon>
        <taxon>Aetokthonos</taxon>
    </lineage>
</organism>
<accession>A0AAP5M3X7</accession>
<dbReference type="EMBL" id="JAALHA020000002">
    <property type="protein sequence ID" value="MDR9894276.1"/>
    <property type="molecule type" value="Genomic_DNA"/>
</dbReference>
<proteinExistence type="predicted"/>
<sequence>MDNNQRNSKNLVDINDLIGDAVNNAIARRNQADFFSALSDEEAISVAGGTRALVPIVVGLVVPPDSPSFS</sequence>